<dbReference type="GO" id="GO:0015074">
    <property type="term" value="P:DNA integration"/>
    <property type="evidence" value="ECO:0007669"/>
    <property type="project" value="InterPro"/>
</dbReference>
<dbReference type="InterPro" id="IPR010998">
    <property type="entry name" value="Integrase_recombinase_N"/>
</dbReference>
<feature type="region of interest" description="Disordered" evidence="3">
    <location>
        <begin position="167"/>
        <end position="212"/>
    </location>
</feature>
<dbReference type="Proteomes" id="UP001151287">
    <property type="component" value="Unassembled WGS sequence"/>
</dbReference>
<evidence type="ECO:0000256" key="1">
    <source>
        <dbReference type="ARBA" id="ARBA00023125"/>
    </source>
</evidence>
<proteinExistence type="predicted"/>
<comment type="caution">
    <text evidence="7">The sequence shown here is derived from an EMBL/GenBank/DDBJ whole genome shotgun (WGS) entry which is preliminary data.</text>
</comment>
<dbReference type="EMBL" id="JAMQYH010000041">
    <property type="protein sequence ID" value="KAJ1684297.1"/>
    <property type="molecule type" value="Genomic_DNA"/>
</dbReference>
<dbReference type="CDD" id="cd01189">
    <property type="entry name" value="INT_ICEBs1_C_like"/>
    <property type="match status" value="1"/>
</dbReference>
<feature type="signal peptide" evidence="4">
    <location>
        <begin position="1"/>
        <end position="16"/>
    </location>
</feature>
<keyword evidence="1" id="KW-0238">DNA-binding</keyword>
<dbReference type="AlphaFoldDB" id="A0A9P9Z9X4"/>
<dbReference type="Pfam" id="PF00589">
    <property type="entry name" value="Phage_integrase"/>
    <property type="match status" value="1"/>
</dbReference>
<reference evidence="7" key="1">
    <citation type="journal article" date="2022" name="Cell">
        <title>Repeat-based holocentromeres influence genome architecture and karyotype evolution.</title>
        <authorList>
            <person name="Hofstatter P.G."/>
            <person name="Thangavel G."/>
            <person name="Lux T."/>
            <person name="Neumann P."/>
            <person name="Vondrak T."/>
            <person name="Novak P."/>
            <person name="Zhang M."/>
            <person name="Costa L."/>
            <person name="Castellani M."/>
            <person name="Scott A."/>
            <person name="Toegelov H."/>
            <person name="Fuchs J."/>
            <person name="Mata-Sucre Y."/>
            <person name="Dias Y."/>
            <person name="Vanzela A.L.L."/>
            <person name="Huettel B."/>
            <person name="Almeida C.C.S."/>
            <person name="Simkova H."/>
            <person name="Souza G."/>
            <person name="Pedrosa-Harand A."/>
            <person name="Macas J."/>
            <person name="Mayer K.F.X."/>
            <person name="Houben A."/>
            <person name="Marques A."/>
        </authorList>
    </citation>
    <scope>NUCLEOTIDE SEQUENCE</scope>
    <source>
        <strain evidence="7">RhyBre1mFocal</strain>
    </source>
</reference>
<sequence>MRTRPVTCVLLAACEAASVVVPRTRGPEPGNPRSAGRDTAAVLSWAVPSATADPTASVVPPARSTAAVAPTAVRARRRRAVWGWVMGSSSVSVDPAHRCGRRARRGRAVGSLCSPEELDEVSQRTLSRPVRPWSGAPRGWGSVLPGRRETGGIGLWRSLVAHLTGGQGVAGSNPVSPTTKPQVRGRVTARRGCTSGPLETPTRRTPMARRTKRTDGRYAVIIRIEQPDGTRRRSYFYGRTQAEAQAKADQAQARVAAGGPVRDANQPLAAWLDEWAQTFLLASDRAPSTKTMYAGLMTRHVVPVIGHLPLAQVRPTDITRVLLAMEQARKSASTRRNAYAALRSALDDAVVNGLLAVSPVVRVKRPRAEKTEALSLDPVQVSRFLVGAQGLRYRDPLRVILGTGVRRGEVLALRWSDLDLERAEARVTGSLVRDHGRLVVSRPKTNRSRRVIALSPAVIRVLGAVRAAQAAERLRAANLWNDTGFVFTTELGLPVDPRNLLRTVKLAAQRSELPEIGVHTLRHTYATTALLNGIPLHVVSRNLGHSSTAITADIYGHLTDEAARAAAAAVSDALQL</sequence>
<dbReference type="PROSITE" id="PS51900">
    <property type="entry name" value="CB"/>
    <property type="match status" value="1"/>
</dbReference>
<name>A0A9P9Z9X4_9POAL</name>
<gene>
    <name evidence="7" type="ORF">LUZ63_020590</name>
</gene>
<dbReference type="InterPro" id="IPR044068">
    <property type="entry name" value="CB"/>
</dbReference>
<dbReference type="InterPro" id="IPR011010">
    <property type="entry name" value="DNA_brk_join_enz"/>
</dbReference>
<evidence type="ECO:0000313" key="8">
    <source>
        <dbReference type="Proteomes" id="UP001151287"/>
    </source>
</evidence>
<dbReference type="InterPro" id="IPR013762">
    <property type="entry name" value="Integrase-like_cat_sf"/>
</dbReference>
<dbReference type="PANTHER" id="PTHR30349">
    <property type="entry name" value="PHAGE INTEGRASE-RELATED"/>
    <property type="match status" value="1"/>
</dbReference>
<feature type="domain" description="Core-binding (CB)" evidence="6">
    <location>
        <begin position="266"/>
        <end position="350"/>
    </location>
</feature>
<dbReference type="SUPFAM" id="SSF56349">
    <property type="entry name" value="DNA breaking-rejoining enzymes"/>
    <property type="match status" value="1"/>
</dbReference>
<dbReference type="Gene3D" id="1.10.150.130">
    <property type="match status" value="1"/>
</dbReference>
<dbReference type="InterPro" id="IPR002104">
    <property type="entry name" value="Integrase_catalytic"/>
</dbReference>
<evidence type="ECO:0000256" key="2">
    <source>
        <dbReference type="ARBA" id="ARBA00023172"/>
    </source>
</evidence>
<protein>
    <recommendedName>
        <fullName evidence="9">Site-specific integrase</fullName>
    </recommendedName>
</protein>
<dbReference type="Gene3D" id="1.10.443.10">
    <property type="entry name" value="Intergrase catalytic core"/>
    <property type="match status" value="1"/>
</dbReference>
<evidence type="ECO:0000256" key="4">
    <source>
        <dbReference type="SAM" id="SignalP"/>
    </source>
</evidence>
<keyword evidence="4" id="KW-0732">Signal</keyword>
<evidence type="ECO:0000259" key="6">
    <source>
        <dbReference type="PROSITE" id="PS51900"/>
    </source>
</evidence>
<organism evidence="7 8">
    <name type="scientific">Rhynchospora breviuscula</name>
    <dbReference type="NCBI Taxonomy" id="2022672"/>
    <lineage>
        <taxon>Eukaryota</taxon>
        <taxon>Viridiplantae</taxon>
        <taxon>Streptophyta</taxon>
        <taxon>Embryophyta</taxon>
        <taxon>Tracheophyta</taxon>
        <taxon>Spermatophyta</taxon>
        <taxon>Magnoliopsida</taxon>
        <taxon>Liliopsida</taxon>
        <taxon>Poales</taxon>
        <taxon>Cyperaceae</taxon>
        <taxon>Cyperoideae</taxon>
        <taxon>Rhynchosporeae</taxon>
        <taxon>Rhynchospora</taxon>
    </lineage>
</organism>
<keyword evidence="8" id="KW-1185">Reference proteome</keyword>
<dbReference type="PROSITE" id="PS51898">
    <property type="entry name" value="TYR_RECOMBINASE"/>
    <property type="match status" value="1"/>
</dbReference>
<dbReference type="InterPro" id="IPR050090">
    <property type="entry name" value="Tyrosine_recombinase_XerCD"/>
</dbReference>
<feature type="chain" id="PRO_5040170116" description="Site-specific integrase" evidence="4">
    <location>
        <begin position="17"/>
        <end position="576"/>
    </location>
</feature>
<dbReference type="AntiFam" id="ANF00010">
    <property type="entry name" value="tRNA translation"/>
</dbReference>
<dbReference type="GO" id="GO:0003677">
    <property type="term" value="F:DNA binding"/>
    <property type="evidence" value="ECO:0007669"/>
    <property type="project" value="UniProtKB-KW"/>
</dbReference>
<evidence type="ECO:0008006" key="9">
    <source>
        <dbReference type="Google" id="ProtNLM"/>
    </source>
</evidence>
<dbReference type="GO" id="GO:0006310">
    <property type="term" value="P:DNA recombination"/>
    <property type="evidence" value="ECO:0007669"/>
    <property type="project" value="UniProtKB-KW"/>
</dbReference>
<evidence type="ECO:0000256" key="3">
    <source>
        <dbReference type="SAM" id="MobiDB-lite"/>
    </source>
</evidence>
<feature type="domain" description="Tyr recombinase" evidence="5">
    <location>
        <begin position="369"/>
        <end position="568"/>
    </location>
</feature>
<keyword evidence="2" id="KW-0233">DNA recombination</keyword>
<evidence type="ECO:0000313" key="7">
    <source>
        <dbReference type="EMBL" id="KAJ1684297.1"/>
    </source>
</evidence>
<evidence type="ECO:0000259" key="5">
    <source>
        <dbReference type="PROSITE" id="PS51898"/>
    </source>
</evidence>
<dbReference type="PANTHER" id="PTHR30349:SF91">
    <property type="entry name" value="INTA PROTEIN"/>
    <property type="match status" value="1"/>
</dbReference>
<accession>A0A9P9Z9X4</accession>
<dbReference type="OrthoDB" id="2378149at2759"/>